<dbReference type="CDD" id="cd13585">
    <property type="entry name" value="PBP2_TMBP_like"/>
    <property type="match status" value="1"/>
</dbReference>
<dbReference type="Pfam" id="PF01547">
    <property type="entry name" value="SBP_bac_1"/>
    <property type="match status" value="1"/>
</dbReference>
<feature type="chain" id="PRO_5031382849" evidence="4">
    <location>
        <begin position="23"/>
        <end position="405"/>
    </location>
</feature>
<reference evidence="5 6" key="1">
    <citation type="submission" date="2020-05" db="EMBL/GenBank/DDBJ databases">
        <title>Streptobacillus felis strain LHL191014123.</title>
        <authorList>
            <person name="Fawzy A."/>
            <person name="Rau J."/>
            <person name="Risse K."/>
            <person name="Schauerte N."/>
            <person name="Geiger C."/>
            <person name="Blom J."/>
            <person name="Imirzalioglu C."/>
            <person name="Falgenhauer J."/>
            <person name="Bach A."/>
            <person name="Herden C."/>
            <person name="Eisenberg T."/>
        </authorList>
    </citation>
    <scope>NUCLEOTIDE SEQUENCE [LARGE SCALE GENOMIC DNA]</scope>
    <source>
        <strain evidence="5 6">LHL191014123</strain>
    </source>
</reference>
<sequence length="405" mass="45742">MKKMLIALMSIFVLLFTVSCGSEKTETKEGKIKIRFATWDNAEDLDDQQKMVDAFNAGQDKIEVVLEAYGSNYDTKITASMGSGDAPDVMYMWNYPKYSKGLLPLDELISKEGKEFGENYYEALWNYNSFEGKKLGMPVGYTTHVLYFNKDLFDSAGVSYPTPEWTWNDVVEASRKITNAENKVFGFAFPLKPDPYDYEMFAWSNGSAFVGEDGNPVGYLNSENTIKPFEVFQTMIKENIATTTEDYGEKSFILGKTAMYINGAWSLNRLKEKGVNFGVELLPKFNGNESASILSSSGVSISATSKNPEAAWEFVKYWTSAEMNKNRLGYELPVLKTVVDELKITEDPIMNKFYTMLEKSVKYTPASFVTQDWSELSEKLELALEQILNKNSFVDPKVALEEASK</sequence>
<dbReference type="GO" id="GO:0042956">
    <property type="term" value="P:maltodextrin transmembrane transport"/>
    <property type="evidence" value="ECO:0007669"/>
    <property type="project" value="TreeGrafter"/>
</dbReference>
<keyword evidence="2" id="KW-0813">Transport</keyword>
<keyword evidence="6" id="KW-1185">Reference proteome</keyword>
<dbReference type="EMBL" id="JABMKT010000013">
    <property type="protein sequence ID" value="NYV27850.1"/>
    <property type="molecule type" value="Genomic_DNA"/>
</dbReference>
<dbReference type="InterPro" id="IPR006059">
    <property type="entry name" value="SBP"/>
</dbReference>
<protein>
    <submittedName>
        <fullName evidence="5">Sugar ABC transporter substrate-binding protein</fullName>
    </submittedName>
</protein>
<dbReference type="Proteomes" id="UP000526184">
    <property type="component" value="Unassembled WGS sequence"/>
</dbReference>
<dbReference type="AlphaFoldDB" id="A0A7Z0PGY6"/>
<comment type="similarity">
    <text evidence="1">Belongs to the bacterial solute-binding protein 1 family.</text>
</comment>
<dbReference type="PANTHER" id="PTHR30061:SF50">
    <property type="entry name" value="MALTOSE_MALTODEXTRIN-BINDING PERIPLASMIC PROTEIN"/>
    <property type="match status" value="1"/>
</dbReference>
<feature type="signal peptide" evidence="4">
    <location>
        <begin position="1"/>
        <end position="22"/>
    </location>
</feature>
<dbReference type="GO" id="GO:0055052">
    <property type="term" value="C:ATP-binding cassette (ABC) transporter complex, substrate-binding subunit-containing"/>
    <property type="evidence" value="ECO:0007669"/>
    <property type="project" value="TreeGrafter"/>
</dbReference>
<dbReference type="SUPFAM" id="SSF53850">
    <property type="entry name" value="Periplasmic binding protein-like II"/>
    <property type="match status" value="1"/>
</dbReference>
<accession>A0A7Z0PGY6</accession>
<evidence type="ECO:0000313" key="6">
    <source>
        <dbReference type="Proteomes" id="UP000526184"/>
    </source>
</evidence>
<dbReference type="GO" id="GO:1901982">
    <property type="term" value="F:maltose binding"/>
    <property type="evidence" value="ECO:0007669"/>
    <property type="project" value="TreeGrafter"/>
</dbReference>
<evidence type="ECO:0000256" key="3">
    <source>
        <dbReference type="ARBA" id="ARBA00022729"/>
    </source>
</evidence>
<organism evidence="5 6">
    <name type="scientific">Streptobacillus felis</name>
    <dbReference type="NCBI Taxonomy" id="1384509"/>
    <lineage>
        <taxon>Bacteria</taxon>
        <taxon>Fusobacteriati</taxon>
        <taxon>Fusobacteriota</taxon>
        <taxon>Fusobacteriia</taxon>
        <taxon>Fusobacteriales</taxon>
        <taxon>Leptotrichiaceae</taxon>
        <taxon>Streptobacillus</taxon>
    </lineage>
</organism>
<dbReference type="PANTHER" id="PTHR30061">
    <property type="entry name" value="MALTOSE-BINDING PERIPLASMIC PROTEIN"/>
    <property type="match status" value="1"/>
</dbReference>
<gene>
    <name evidence="5" type="ORF">HP397_03305</name>
</gene>
<proteinExistence type="inferred from homology"/>
<evidence type="ECO:0000256" key="2">
    <source>
        <dbReference type="ARBA" id="ARBA00022448"/>
    </source>
</evidence>
<name>A0A7Z0PGY6_9FUSO</name>
<keyword evidence="3 4" id="KW-0732">Signal</keyword>
<evidence type="ECO:0000256" key="4">
    <source>
        <dbReference type="SAM" id="SignalP"/>
    </source>
</evidence>
<dbReference type="RefSeq" id="WP_180135883.1">
    <property type="nucleotide sequence ID" value="NZ_JABMKT010000013.1"/>
</dbReference>
<dbReference type="PROSITE" id="PS51257">
    <property type="entry name" value="PROKAR_LIPOPROTEIN"/>
    <property type="match status" value="1"/>
</dbReference>
<evidence type="ECO:0000313" key="5">
    <source>
        <dbReference type="EMBL" id="NYV27850.1"/>
    </source>
</evidence>
<evidence type="ECO:0000256" key="1">
    <source>
        <dbReference type="ARBA" id="ARBA00008520"/>
    </source>
</evidence>
<comment type="caution">
    <text evidence="5">The sequence shown here is derived from an EMBL/GenBank/DDBJ whole genome shotgun (WGS) entry which is preliminary data.</text>
</comment>
<dbReference type="Gene3D" id="3.40.190.10">
    <property type="entry name" value="Periplasmic binding protein-like II"/>
    <property type="match status" value="1"/>
</dbReference>
<dbReference type="GO" id="GO:0015768">
    <property type="term" value="P:maltose transport"/>
    <property type="evidence" value="ECO:0007669"/>
    <property type="project" value="TreeGrafter"/>
</dbReference>